<dbReference type="AlphaFoldDB" id="A0A1X6ZFG0"/>
<dbReference type="Proteomes" id="UP000193570">
    <property type="component" value="Unassembled WGS sequence"/>
</dbReference>
<dbReference type="Pfam" id="PF06676">
    <property type="entry name" value="DUF1178"/>
    <property type="match status" value="1"/>
</dbReference>
<sequence>MIRYALRCADGHEFDSWFQSAAAFDTLAAAGHLSCAVCGSGEVQKTLMAPRVAGDAKAPQPEAQTETPAEPSARPLAAPRSPAEQAMAALRAHLEANSTFVGRDFARDARAMHLGEAEERPIWGEATGEEARDLLEDGVPVLPLPIRREGGRN</sequence>
<accession>A0A1X6ZFG0</accession>
<dbReference type="OrthoDB" id="9799894at2"/>
<keyword evidence="3" id="KW-1185">Reference proteome</keyword>
<evidence type="ECO:0000256" key="1">
    <source>
        <dbReference type="SAM" id="MobiDB-lite"/>
    </source>
</evidence>
<feature type="compositionally biased region" description="Low complexity" evidence="1">
    <location>
        <begin position="68"/>
        <end position="84"/>
    </location>
</feature>
<protein>
    <recommendedName>
        <fullName evidence="4">DUF1178 family protein</fullName>
    </recommendedName>
</protein>
<reference evidence="2 3" key="1">
    <citation type="submission" date="2017-03" db="EMBL/GenBank/DDBJ databases">
        <authorList>
            <person name="Afonso C.L."/>
            <person name="Miller P.J."/>
            <person name="Scott M.A."/>
            <person name="Spackman E."/>
            <person name="Goraichik I."/>
            <person name="Dimitrov K.M."/>
            <person name="Suarez D.L."/>
            <person name="Swayne D.E."/>
        </authorList>
    </citation>
    <scope>NUCLEOTIDE SEQUENCE [LARGE SCALE GENOMIC DNA]</scope>
    <source>
        <strain evidence="2 3">CECT 8625</strain>
    </source>
</reference>
<dbReference type="EMBL" id="FWFK01000004">
    <property type="protein sequence ID" value="SLN48276.1"/>
    <property type="molecule type" value="Genomic_DNA"/>
</dbReference>
<dbReference type="PIRSF" id="PIRSF032131">
    <property type="entry name" value="UCP032131"/>
    <property type="match status" value="1"/>
</dbReference>
<gene>
    <name evidence="2" type="ORF">ROJ8625_02347</name>
</gene>
<evidence type="ECO:0000313" key="2">
    <source>
        <dbReference type="EMBL" id="SLN48276.1"/>
    </source>
</evidence>
<organism evidence="2 3">
    <name type="scientific">Roseivivax jejudonensis</name>
    <dbReference type="NCBI Taxonomy" id="1529041"/>
    <lineage>
        <taxon>Bacteria</taxon>
        <taxon>Pseudomonadati</taxon>
        <taxon>Pseudomonadota</taxon>
        <taxon>Alphaproteobacteria</taxon>
        <taxon>Rhodobacterales</taxon>
        <taxon>Roseobacteraceae</taxon>
        <taxon>Roseivivax</taxon>
    </lineage>
</organism>
<dbReference type="InterPro" id="IPR009562">
    <property type="entry name" value="DUF1178"/>
</dbReference>
<evidence type="ECO:0008006" key="4">
    <source>
        <dbReference type="Google" id="ProtNLM"/>
    </source>
</evidence>
<evidence type="ECO:0000313" key="3">
    <source>
        <dbReference type="Proteomes" id="UP000193570"/>
    </source>
</evidence>
<dbReference type="RefSeq" id="WP_085792046.1">
    <property type="nucleotide sequence ID" value="NZ_FWFK01000004.1"/>
</dbReference>
<feature type="region of interest" description="Disordered" evidence="1">
    <location>
        <begin position="51"/>
        <end position="87"/>
    </location>
</feature>
<proteinExistence type="predicted"/>
<name>A0A1X6ZFG0_9RHOB</name>